<organism evidence="2 3">
    <name type="scientific">Colocasia esculenta</name>
    <name type="common">Wild taro</name>
    <name type="synonym">Arum esculentum</name>
    <dbReference type="NCBI Taxonomy" id="4460"/>
    <lineage>
        <taxon>Eukaryota</taxon>
        <taxon>Viridiplantae</taxon>
        <taxon>Streptophyta</taxon>
        <taxon>Embryophyta</taxon>
        <taxon>Tracheophyta</taxon>
        <taxon>Spermatophyta</taxon>
        <taxon>Magnoliopsida</taxon>
        <taxon>Liliopsida</taxon>
        <taxon>Araceae</taxon>
        <taxon>Aroideae</taxon>
        <taxon>Colocasieae</taxon>
        <taxon>Colocasia</taxon>
    </lineage>
</organism>
<gene>
    <name evidence="2" type="ORF">Taro_043792</name>
</gene>
<protein>
    <submittedName>
        <fullName evidence="2">Uncharacterized protein</fullName>
    </submittedName>
</protein>
<proteinExistence type="predicted"/>
<dbReference type="Proteomes" id="UP000652761">
    <property type="component" value="Unassembled WGS sequence"/>
</dbReference>
<accession>A0A843WHC8</accession>
<keyword evidence="1" id="KW-0472">Membrane</keyword>
<feature type="transmembrane region" description="Helical" evidence="1">
    <location>
        <begin position="20"/>
        <end position="38"/>
    </location>
</feature>
<reference evidence="2" key="1">
    <citation type="submission" date="2017-07" db="EMBL/GenBank/DDBJ databases">
        <title>Taro Niue Genome Assembly and Annotation.</title>
        <authorList>
            <person name="Atibalentja N."/>
            <person name="Keating K."/>
            <person name="Fields C.J."/>
        </authorList>
    </citation>
    <scope>NUCLEOTIDE SEQUENCE</scope>
    <source>
        <strain evidence="2">Niue_2</strain>
        <tissue evidence="2">Leaf</tissue>
    </source>
</reference>
<keyword evidence="1" id="KW-0812">Transmembrane</keyword>
<name>A0A843WHC8_COLES</name>
<evidence type="ECO:0000256" key="1">
    <source>
        <dbReference type="SAM" id="Phobius"/>
    </source>
</evidence>
<keyword evidence="3" id="KW-1185">Reference proteome</keyword>
<sequence>MPVSGLVRAKGVKTLGFRSWLRLSVMLNVLFLPLMGLLKDPDTVSHLVVFENLLKLGQNFIYVTVFRSYIF</sequence>
<comment type="caution">
    <text evidence="2">The sequence shown here is derived from an EMBL/GenBank/DDBJ whole genome shotgun (WGS) entry which is preliminary data.</text>
</comment>
<evidence type="ECO:0000313" key="2">
    <source>
        <dbReference type="EMBL" id="MQM10893.1"/>
    </source>
</evidence>
<dbReference type="AlphaFoldDB" id="A0A843WHC8"/>
<dbReference type="EMBL" id="NMUH01004813">
    <property type="protein sequence ID" value="MQM10893.1"/>
    <property type="molecule type" value="Genomic_DNA"/>
</dbReference>
<evidence type="ECO:0000313" key="3">
    <source>
        <dbReference type="Proteomes" id="UP000652761"/>
    </source>
</evidence>
<keyword evidence="1" id="KW-1133">Transmembrane helix</keyword>